<dbReference type="EMBL" id="DSKP01000040">
    <property type="protein sequence ID" value="HEB48395.1"/>
    <property type="molecule type" value="Genomic_DNA"/>
</dbReference>
<dbReference type="HAMAP" id="MF_00545">
    <property type="entry name" value="Ribosomal_eS24"/>
    <property type="match status" value="1"/>
</dbReference>
<gene>
    <name evidence="3" type="primary">rps24e</name>
    <name evidence="5" type="ORF">ENM88_02840</name>
    <name evidence="4" type="ORF">ENP77_01175</name>
</gene>
<evidence type="ECO:0000313" key="5">
    <source>
        <dbReference type="EMBL" id="HHP04671.1"/>
    </source>
</evidence>
<comment type="similarity">
    <text evidence="3">Belongs to the eukaryotic ribosomal protein eS24 family.</text>
</comment>
<dbReference type="InterPro" id="IPR012677">
    <property type="entry name" value="Nucleotide-bd_a/b_plait_sf"/>
</dbReference>
<keyword evidence="1 3" id="KW-0689">Ribosomal protein</keyword>
<reference evidence="4" key="1">
    <citation type="journal article" date="2020" name="mSystems">
        <title>Genome- and Community-Level Interaction Insights into Carbon Utilization and Element Cycling Functions of Hydrothermarchaeota in Hydrothermal Sediment.</title>
        <authorList>
            <person name="Zhou Z."/>
            <person name="Liu Y."/>
            <person name="Xu W."/>
            <person name="Pan J."/>
            <person name="Luo Z.H."/>
            <person name="Li M."/>
        </authorList>
    </citation>
    <scope>NUCLEOTIDE SEQUENCE [LARGE SCALE GENOMIC DNA]</scope>
    <source>
        <strain evidence="5">SpSt-1125</strain>
        <strain evidence="4">SpSt-25</strain>
    </source>
</reference>
<accession>A0A7C1T199</accession>
<dbReference type="InterPro" id="IPR012678">
    <property type="entry name" value="Ribosomal_uL23/eL15/eS24_sf"/>
</dbReference>
<name>A0A7C1T199_THEPE</name>
<dbReference type="AlphaFoldDB" id="A0A7C1T199"/>
<evidence type="ECO:0000256" key="2">
    <source>
        <dbReference type="ARBA" id="ARBA00023274"/>
    </source>
</evidence>
<comment type="caution">
    <text evidence="4">The sequence shown here is derived from an EMBL/GenBank/DDBJ whole genome shotgun (WGS) entry which is preliminary data.</text>
</comment>
<keyword evidence="2 3" id="KW-0687">Ribonucleoprotein</keyword>
<dbReference type="SUPFAM" id="SSF54189">
    <property type="entry name" value="Ribosomal proteins S24e, L23 and L15e"/>
    <property type="match status" value="1"/>
</dbReference>
<dbReference type="GO" id="GO:1990904">
    <property type="term" value="C:ribonucleoprotein complex"/>
    <property type="evidence" value="ECO:0007669"/>
    <property type="project" value="UniProtKB-KW"/>
</dbReference>
<dbReference type="Gene3D" id="3.30.70.330">
    <property type="match status" value="1"/>
</dbReference>
<evidence type="ECO:0000313" key="4">
    <source>
        <dbReference type="EMBL" id="HEB48395.1"/>
    </source>
</evidence>
<sequence length="103" mass="12054">MFEVRVVFDRYNKLVGRRELRVALSHEGRGTPSRKEVIEALRNHLKLPESQVIIVKKLLTEYGMGRSTALIHVYDSMERAKMFEPAYILRRHGMVEEREEAKG</sequence>
<proteinExistence type="inferred from homology"/>
<protein>
    <recommendedName>
        <fullName evidence="3">Small ribosomal subunit protein eS24</fullName>
    </recommendedName>
</protein>
<dbReference type="GO" id="GO:0005840">
    <property type="term" value="C:ribosome"/>
    <property type="evidence" value="ECO:0007669"/>
    <property type="project" value="UniProtKB-KW"/>
</dbReference>
<dbReference type="EMBL" id="DRZM01000089">
    <property type="protein sequence ID" value="HHP04671.1"/>
    <property type="molecule type" value="Genomic_DNA"/>
</dbReference>
<organism evidence="4">
    <name type="scientific">Thermofilum pendens</name>
    <dbReference type="NCBI Taxonomy" id="2269"/>
    <lineage>
        <taxon>Archaea</taxon>
        <taxon>Thermoproteota</taxon>
        <taxon>Thermoprotei</taxon>
        <taxon>Thermofilales</taxon>
        <taxon>Thermofilaceae</taxon>
        <taxon>Thermofilum</taxon>
    </lineage>
</organism>
<dbReference type="InterPro" id="IPR001976">
    <property type="entry name" value="Ribosomal_eS24"/>
</dbReference>
<evidence type="ECO:0000256" key="1">
    <source>
        <dbReference type="ARBA" id="ARBA00022980"/>
    </source>
</evidence>
<dbReference type="Pfam" id="PF01282">
    <property type="entry name" value="Ribosomal_S24e"/>
    <property type="match status" value="1"/>
</dbReference>
<evidence type="ECO:0000256" key="3">
    <source>
        <dbReference type="HAMAP-Rule" id="MF_00545"/>
    </source>
</evidence>
<dbReference type="GO" id="GO:0006412">
    <property type="term" value="P:translation"/>
    <property type="evidence" value="ECO:0007669"/>
    <property type="project" value="UniProtKB-UniRule"/>
</dbReference>
<dbReference type="GO" id="GO:0003735">
    <property type="term" value="F:structural constituent of ribosome"/>
    <property type="evidence" value="ECO:0007669"/>
    <property type="project" value="InterPro"/>
</dbReference>
<dbReference type="PANTHER" id="PTHR10496">
    <property type="entry name" value="40S RIBOSOMAL PROTEIN S24"/>
    <property type="match status" value="1"/>
</dbReference>